<accession>A0A5C8EXY4</accession>
<dbReference type="SUPFAM" id="SSF48452">
    <property type="entry name" value="TPR-like"/>
    <property type="match status" value="1"/>
</dbReference>
<dbReference type="NCBIfam" id="NF047371">
    <property type="entry name" value="FlcA_CTERM"/>
    <property type="match status" value="1"/>
</dbReference>
<feature type="compositionally biased region" description="Acidic residues" evidence="2">
    <location>
        <begin position="406"/>
        <end position="425"/>
    </location>
</feature>
<feature type="compositionally biased region" description="Acidic residues" evidence="2">
    <location>
        <begin position="235"/>
        <end position="271"/>
    </location>
</feature>
<dbReference type="PROSITE" id="PS50005">
    <property type="entry name" value="TPR"/>
    <property type="match status" value="2"/>
</dbReference>
<proteinExistence type="predicted"/>
<feature type="compositionally biased region" description="Acidic residues" evidence="2">
    <location>
        <begin position="82"/>
        <end position="94"/>
    </location>
</feature>
<feature type="compositionally biased region" description="Basic and acidic residues" evidence="2">
    <location>
        <begin position="390"/>
        <end position="405"/>
    </location>
</feature>
<comment type="caution">
    <text evidence="4">The sequence shown here is derived from an EMBL/GenBank/DDBJ whole genome shotgun (WGS) entry which is preliminary data.</text>
</comment>
<feature type="compositionally biased region" description="Acidic residues" evidence="2">
    <location>
        <begin position="283"/>
        <end position="369"/>
    </location>
</feature>
<feature type="repeat" description="TPR" evidence="1">
    <location>
        <begin position="580"/>
        <end position="613"/>
    </location>
</feature>
<keyword evidence="1" id="KW-0802">TPR repeat</keyword>
<dbReference type="InterPro" id="IPR058109">
    <property type="entry name" value="FlcA_C"/>
</dbReference>
<protein>
    <submittedName>
        <fullName evidence="4">Tetratricopeptide repeat protein</fullName>
    </submittedName>
</protein>
<dbReference type="AlphaFoldDB" id="A0A5C8EXY4"/>
<gene>
    <name evidence="4" type="ORF">EPJ72_06420</name>
</gene>
<dbReference type="SMART" id="SM00028">
    <property type="entry name" value="TPR"/>
    <property type="match status" value="6"/>
</dbReference>
<keyword evidence="3" id="KW-0472">Membrane</keyword>
<feature type="compositionally biased region" description="Acidic residues" evidence="2">
    <location>
        <begin position="378"/>
        <end position="389"/>
    </location>
</feature>
<evidence type="ECO:0000313" key="5">
    <source>
        <dbReference type="Proteomes" id="UP000323176"/>
    </source>
</evidence>
<feature type="region of interest" description="Disordered" evidence="2">
    <location>
        <begin position="64"/>
        <end position="94"/>
    </location>
</feature>
<evidence type="ECO:0000313" key="4">
    <source>
        <dbReference type="EMBL" id="TXJ41821.1"/>
    </source>
</evidence>
<feature type="region of interest" description="Disordered" evidence="2">
    <location>
        <begin position="198"/>
        <end position="426"/>
    </location>
</feature>
<feature type="region of interest" description="Disordered" evidence="2">
    <location>
        <begin position="441"/>
        <end position="463"/>
    </location>
</feature>
<sequence length="1099" mass="126657">MPKIEDLERLGSLAFIIGNKELPKELSQEDYNNFKSVFTDEYMANSTQNNNDVPSIDDLDNLDNLDLPDSVNDDLGLSDDLGLPDDLDNNDENTDVDLNNLDLPKDKELENKINSEINSSADNKLNNNIPDLPVLDDLPLPESLDDYNDANSGIEETITDDIDNLPDDLVDDLDDTLEEEIINNDSNLDDLESILDDDSKETDTKEQDSNNLDDLDSVLDDDSKETNDKENDTNNLDDLDSVLDDDSKETNDKEDDTSNLDDLESVLDDDSKETNDKENDTSNLDDLESVLDDDSKETDDKENDTNNLDDLESVLDDDSKETDDKEDDTSNLDDLESVLDDDSKETDDKENDTNNLDDLESILDDDTNEKEESKQEDTDNLEDLDSILDDDNKTEDKKEETKEDNTDNLDDLDSILDDSNLENTDDNLMVGNVAGNVKIIEEENTLPSPDAADSLPESKYDDVDKDINDDEVIDNIKRLSPITRYHVLDAILNEKLSKNSMQKLLKALEKGESNEYITDFINSELGLSISDSRGGLLDIIPIHSSLKEYAKIIRVAAIFLVLFVGAVLFSYQFIYKPVLANRYFKMGLENIYNSQFDEAERNFAKGDRLTPKNIKWYNKYAKEYTDRSAFDYALKKLETSVDIKPRNIDTRLLFGYYYRNKGEKELSKEDYNSGEELYNNLMTYTDKEKDLKRIYDDLGVLMISRAKNLVEPNYYNNAYENYREMINKFGDDVIPRKRVMLIKIYQDNYQDVKDLQNHIDRLKSGYIDDEVYPKLAKYLLDKDDFYGARKLFEQLLAKYTNNLESIVGYADYEARLKHYDRAKEILINSALPLYTSNPYNVGEEYVYNMLGQIYYNLKEYGSAINNFKLALEKNSLYPDANFNLANLYFYQDNDYKRAKEHYKIAYDNLAPDLRSDQLLYNLSWLYYLDEEYDLAFQGFNDLFYKNPDNSIVSYALGNSLLHLDRANLANGFYRNALNKALETRKDKFEMLTEKDFMFISYLASLHNNIGVSYAYNSVVSNQIENEQMAFKNFVVASEYFDQLRTSNIDLDMAEKRTINIDNQNIGASKYNMMAIQSRRNLKNNVIIDDYIPKTMFNLN</sequence>
<dbReference type="EMBL" id="SAXY01000041">
    <property type="protein sequence ID" value="TXJ41821.1"/>
    <property type="molecule type" value="Genomic_DNA"/>
</dbReference>
<name>A0A5C8EXY4_BRAPL</name>
<evidence type="ECO:0000256" key="2">
    <source>
        <dbReference type="SAM" id="MobiDB-lite"/>
    </source>
</evidence>
<keyword evidence="3" id="KW-0812">Transmembrane</keyword>
<evidence type="ECO:0000256" key="1">
    <source>
        <dbReference type="PROSITE-ProRule" id="PRU00339"/>
    </source>
</evidence>
<reference evidence="4 5" key="1">
    <citation type="journal article" date="1992" name="Lakartidningen">
        <title>[Penicillin V and not amoxicillin is the first choice preparation in acute otitis].</title>
        <authorList>
            <person name="Kamme C."/>
            <person name="Lundgren K."/>
            <person name="Prellner K."/>
        </authorList>
    </citation>
    <scope>NUCLEOTIDE SEQUENCE [LARGE SCALE GENOMIC DNA]</scope>
    <source>
        <strain evidence="4 5">PC5538III-hc</strain>
    </source>
</reference>
<dbReference type="Proteomes" id="UP000323176">
    <property type="component" value="Unassembled WGS sequence"/>
</dbReference>
<organism evidence="4 5">
    <name type="scientific">Brachyspira pilosicoli</name>
    <name type="common">Serpulina pilosicoli</name>
    <dbReference type="NCBI Taxonomy" id="52584"/>
    <lineage>
        <taxon>Bacteria</taxon>
        <taxon>Pseudomonadati</taxon>
        <taxon>Spirochaetota</taxon>
        <taxon>Spirochaetia</taxon>
        <taxon>Brachyspirales</taxon>
        <taxon>Brachyspiraceae</taxon>
        <taxon>Brachyspira</taxon>
    </lineage>
</organism>
<evidence type="ECO:0000256" key="3">
    <source>
        <dbReference type="SAM" id="Phobius"/>
    </source>
</evidence>
<feature type="compositionally biased region" description="Acidic residues" evidence="2">
    <location>
        <begin position="211"/>
        <end position="223"/>
    </location>
</feature>
<dbReference type="InterPro" id="IPR011990">
    <property type="entry name" value="TPR-like_helical_dom_sf"/>
</dbReference>
<keyword evidence="3" id="KW-1133">Transmembrane helix</keyword>
<dbReference type="OrthoDB" id="304565at2"/>
<feature type="compositionally biased region" description="Low complexity" evidence="2">
    <location>
        <begin position="64"/>
        <end position="81"/>
    </location>
</feature>
<dbReference type="InterPro" id="IPR019734">
    <property type="entry name" value="TPR_rpt"/>
</dbReference>
<feature type="repeat" description="TPR" evidence="1">
    <location>
        <begin position="844"/>
        <end position="877"/>
    </location>
</feature>
<dbReference type="Gene3D" id="1.25.40.10">
    <property type="entry name" value="Tetratricopeptide repeat domain"/>
    <property type="match status" value="2"/>
</dbReference>
<feature type="transmembrane region" description="Helical" evidence="3">
    <location>
        <begin position="552"/>
        <end position="574"/>
    </location>
</feature>